<proteinExistence type="predicted"/>
<reference evidence="1" key="1">
    <citation type="journal article" date="2015" name="Nature">
        <title>Complex archaea that bridge the gap between prokaryotes and eukaryotes.</title>
        <authorList>
            <person name="Spang A."/>
            <person name="Saw J.H."/>
            <person name="Jorgensen S.L."/>
            <person name="Zaremba-Niedzwiedzka K."/>
            <person name="Martijn J."/>
            <person name="Lind A.E."/>
            <person name="van Eijk R."/>
            <person name="Schleper C."/>
            <person name="Guy L."/>
            <person name="Ettema T.J."/>
        </authorList>
    </citation>
    <scope>NUCLEOTIDE SEQUENCE</scope>
</reference>
<gene>
    <name evidence="1" type="ORF">LCGC14_1238000</name>
</gene>
<dbReference type="AlphaFoldDB" id="A0A0F9NNV4"/>
<accession>A0A0F9NNV4</accession>
<dbReference type="EMBL" id="LAZR01006663">
    <property type="protein sequence ID" value="KKM90505.1"/>
    <property type="molecule type" value="Genomic_DNA"/>
</dbReference>
<protein>
    <submittedName>
        <fullName evidence="1">Uncharacterized protein</fullName>
    </submittedName>
</protein>
<evidence type="ECO:0000313" key="1">
    <source>
        <dbReference type="EMBL" id="KKM90505.1"/>
    </source>
</evidence>
<name>A0A0F9NNV4_9ZZZZ</name>
<sequence>MRTIEVNNMYECPFMHEAQHQLSEDTTGVDTMCTLNQDACQQRNCPLKKDDEVRVIWKVN</sequence>
<comment type="caution">
    <text evidence="1">The sequence shown here is derived from an EMBL/GenBank/DDBJ whole genome shotgun (WGS) entry which is preliminary data.</text>
</comment>
<organism evidence="1">
    <name type="scientific">marine sediment metagenome</name>
    <dbReference type="NCBI Taxonomy" id="412755"/>
    <lineage>
        <taxon>unclassified sequences</taxon>
        <taxon>metagenomes</taxon>
        <taxon>ecological metagenomes</taxon>
    </lineage>
</organism>